<sequence length="405" mass="43906">MNWKQKRMFNFVLILALVGLAVYFLYPLNESMELGLDLQGGTHVLLEAQDTQTAEVDDDAMNRLVNVINRRVDELGLTEPLVQRQGARRIIVELPGIEDPNQAIETIGKTAQLQFKNQAGEIVMTGEALKDATAAYGGEFNQPVVSFELTKEGSKKFATITRENIGKVIAIYLDNKLLTAPTVQSEIRGKGQITGFRDLEDAQQTALLLRAGALPVPVEVVENRTVGPTLGKISIDKSVQAAIIGLILIVIFMIITYWLSGAVAAVALAFYSVIVLGILAGLNATLTLPGIAGLILSIGMAVDANVIIFERIKYEYRQGKTVKAAVKSGFDRAFTTILDSNITTLITAAILGYLGTGTVRGFAITLSIGILVSMFTAIVVTRMLLNLLLSTNLVNKPKVFGWARR</sequence>
<dbReference type="InterPro" id="IPR005791">
    <property type="entry name" value="SecD"/>
</dbReference>
<feature type="transmembrane region" description="Helical" evidence="9">
    <location>
        <begin position="361"/>
        <end position="385"/>
    </location>
</feature>
<feature type="transmembrane region" description="Helical" evidence="9">
    <location>
        <begin position="239"/>
        <end position="259"/>
    </location>
</feature>
<organism evidence="13 14">
    <name type="scientific">Orenia metallireducens</name>
    <dbReference type="NCBI Taxonomy" id="1413210"/>
    <lineage>
        <taxon>Bacteria</taxon>
        <taxon>Bacillati</taxon>
        <taxon>Bacillota</taxon>
        <taxon>Clostridia</taxon>
        <taxon>Halanaerobiales</taxon>
        <taxon>Halobacteroidaceae</taxon>
        <taxon>Orenia</taxon>
    </lineage>
</organism>
<reference evidence="14" key="1">
    <citation type="submission" date="2016-07" db="EMBL/GenBank/DDBJ databases">
        <authorList>
            <person name="Florea S."/>
            <person name="Webb J.S."/>
            <person name="Jaromczyk J."/>
            <person name="Schardl C.L."/>
        </authorList>
    </citation>
    <scope>NUCLEOTIDE SEQUENCE [LARGE SCALE GENOMIC DNA]</scope>
    <source>
        <strain evidence="14">Z6</strain>
    </source>
</reference>
<feature type="domain" description="Protein translocase subunit SecDF P1" evidence="11">
    <location>
        <begin position="61"/>
        <end position="118"/>
    </location>
</feature>
<evidence type="ECO:0000256" key="7">
    <source>
        <dbReference type="ARBA" id="ARBA00023010"/>
    </source>
</evidence>
<accession>A0A1C0A4U6</accession>
<evidence type="ECO:0000256" key="6">
    <source>
        <dbReference type="ARBA" id="ARBA00022989"/>
    </source>
</evidence>
<dbReference type="RefSeq" id="WP_068718972.1">
    <property type="nucleotide sequence ID" value="NZ_LWDV01000010.1"/>
</dbReference>
<dbReference type="AlphaFoldDB" id="A0A1C0A4U6"/>
<reference evidence="13 14" key="2">
    <citation type="submission" date="2016-08" db="EMBL/GenBank/DDBJ databases">
        <title>Orenia metallireducens sp. nov. strain Z6, a Novel Metal-reducing Firmicute from the Deep Subsurface.</title>
        <authorList>
            <person name="Maxim B.I."/>
            <person name="Kenneth K."/>
            <person name="Flynn T.M."/>
            <person name="Oloughlin E.J."/>
            <person name="Locke R.A."/>
            <person name="Weber J.R."/>
            <person name="Egan S.M."/>
            <person name="Mackie R.I."/>
            <person name="Cann I.K."/>
        </authorList>
    </citation>
    <scope>NUCLEOTIDE SEQUENCE [LARGE SCALE GENOMIC DNA]</scope>
    <source>
        <strain evidence="13 14">Z6</strain>
    </source>
</reference>
<dbReference type="InterPro" id="IPR048631">
    <property type="entry name" value="SecD_1st"/>
</dbReference>
<dbReference type="GO" id="GO:0043952">
    <property type="term" value="P:protein transport by the Sec complex"/>
    <property type="evidence" value="ECO:0007669"/>
    <property type="project" value="UniProtKB-UniRule"/>
</dbReference>
<dbReference type="NCBIfam" id="TIGR00916">
    <property type="entry name" value="2A0604s01"/>
    <property type="match status" value="1"/>
</dbReference>
<comment type="caution">
    <text evidence="13">The sequence shown here is derived from an EMBL/GenBank/DDBJ whole genome shotgun (WGS) entry which is preliminary data.</text>
</comment>
<evidence type="ECO:0000256" key="2">
    <source>
        <dbReference type="ARBA" id="ARBA00022448"/>
    </source>
</evidence>
<comment type="function">
    <text evidence="9">Part of the Sec protein translocase complex. Interacts with the SecYEG preprotein conducting channel. SecDF uses the proton motive force (PMF) to complete protein translocation after the ATP-dependent function of SecA.</text>
</comment>
<dbReference type="Pfam" id="PF07549">
    <property type="entry name" value="Sec_GG"/>
    <property type="match status" value="1"/>
</dbReference>
<evidence type="ECO:0000256" key="8">
    <source>
        <dbReference type="ARBA" id="ARBA00023136"/>
    </source>
</evidence>
<dbReference type="GO" id="GO:0065002">
    <property type="term" value="P:intracellular protein transmembrane transport"/>
    <property type="evidence" value="ECO:0007669"/>
    <property type="project" value="UniProtKB-UniRule"/>
</dbReference>
<feature type="domain" description="SecDF P1 head subdomain" evidence="12">
    <location>
        <begin position="121"/>
        <end position="216"/>
    </location>
</feature>
<dbReference type="Gene3D" id="3.30.70.3220">
    <property type="match status" value="1"/>
</dbReference>
<dbReference type="GO" id="GO:0006605">
    <property type="term" value="P:protein targeting"/>
    <property type="evidence" value="ECO:0007669"/>
    <property type="project" value="UniProtKB-UniRule"/>
</dbReference>
<comment type="similarity">
    <text evidence="9">Belongs to the SecD/SecF family. SecD subfamily.</text>
</comment>
<dbReference type="GO" id="GO:0015450">
    <property type="term" value="F:protein-transporting ATPase activity"/>
    <property type="evidence" value="ECO:0007669"/>
    <property type="project" value="InterPro"/>
</dbReference>
<evidence type="ECO:0000313" key="13">
    <source>
        <dbReference type="EMBL" id="OCL25151.1"/>
    </source>
</evidence>
<feature type="domain" description="Protein export membrane protein SecD/SecF C-terminal" evidence="10">
    <location>
        <begin position="219"/>
        <end position="387"/>
    </location>
</feature>
<feature type="transmembrane region" description="Helical" evidence="9">
    <location>
        <begin position="291"/>
        <end position="312"/>
    </location>
</feature>
<evidence type="ECO:0000259" key="12">
    <source>
        <dbReference type="Pfam" id="PF22599"/>
    </source>
</evidence>
<feature type="transmembrane region" description="Helical" evidence="9">
    <location>
        <begin position="266"/>
        <end position="285"/>
    </location>
</feature>
<evidence type="ECO:0000313" key="14">
    <source>
        <dbReference type="Proteomes" id="UP000093514"/>
    </source>
</evidence>
<dbReference type="SUPFAM" id="SSF82866">
    <property type="entry name" value="Multidrug efflux transporter AcrB transmembrane domain"/>
    <property type="match status" value="1"/>
</dbReference>
<dbReference type="Pfam" id="PF22599">
    <property type="entry name" value="SecDF_P1_head"/>
    <property type="match status" value="1"/>
</dbReference>
<keyword evidence="4 9" id="KW-0812">Transmembrane</keyword>
<feature type="transmembrane region" description="Helical" evidence="9">
    <location>
        <begin position="333"/>
        <end position="355"/>
    </location>
</feature>
<dbReference type="Proteomes" id="UP000093514">
    <property type="component" value="Unassembled WGS sequence"/>
</dbReference>
<comment type="subcellular location">
    <subcellularLocation>
        <location evidence="1 9">Cell membrane</location>
        <topology evidence="1 9">Multi-pass membrane protein</topology>
    </subcellularLocation>
</comment>
<comment type="subunit">
    <text evidence="9">Forms a complex with SecF. Part of the essential Sec protein translocation apparatus which comprises SecA, SecYEG and auxiliary proteins SecDF. Other proteins may also be involved.</text>
</comment>
<dbReference type="NCBIfam" id="TIGR01129">
    <property type="entry name" value="secD"/>
    <property type="match status" value="1"/>
</dbReference>
<evidence type="ECO:0000256" key="9">
    <source>
        <dbReference type="HAMAP-Rule" id="MF_01463"/>
    </source>
</evidence>
<feature type="transmembrane region" description="Helical" evidence="9">
    <location>
        <begin position="7"/>
        <end position="26"/>
    </location>
</feature>
<evidence type="ECO:0000256" key="4">
    <source>
        <dbReference type="ARBA" id="ARBA00022692"/>
    </source>
</evidence>
<keyword evidence="14" id="KW-1185">Reference proteome</keyword>
<dbReference type="InterPro" id="IPR055344">
    <property type="entry name" value="SecD_SecF_C_bact"/>
</dbReference>
<keyword evidence="6 9" id="KW-1133">Transmembrane helix</keyword>
<proteinExistence type="inferred from homology"/>
<protein>
    <recommendedName>
        <fullName evidence="9">Protein translocase subunit SecD</fullName>
    </recommendedName>
</protein>
<dbReference type="InterPro" id="IPR048634">
    <property type="entry name" value="SecD_SecF_C"/>
</dbReference>
<evidence type="ECO:0000259" key="11">
    <source>
        <dbReference type="Pfam" id="PF21760"/>
    </source>
</evidence>
<evidence type="ECO:0000256" key="3">
    <source>
        <dbReference type="ARBA" id="ARBA00022475"/>
    </source>
</evidence>
<keyword evidence="7 9" id="KW-0811">Translocation</keyword>
<dbReference type="PANTHER" id="PTHR30081:SF1">
    <property type="entry name" value="PROTEIN TRANSLOCASE SUBUNIT SECD"/>
    <property type="match status" value="1"/>
</dbReference>
<keyword evidence="2 9" id="KW-0813">Transport</keyword>
<dbReference type="Gene3D" id="1.20.1640.10">
    <property type="entry name" value="Multidrug efflux transporter AcrB transmembrane domain"/>
    <property type="match status" value="1"/>
</dbReference>
<dbReference type="HAMAP" id="MF_01463_B">
    <property type="entry name" value="SecD_B"/>
    <property type="match status" value="1"/>
</dbReference>
<dbReference type="Pfam" id="PF21760">
    <property type="entry name" value="SecD_1st"/>
    <property type="match status" value="1"/>
</dbReference>
<dbReference type="EMBL" id="LWDV01000010">
    <property type="protein sequence ID" value="OCL25151.1"/>
    <property type="molecule type" value="Genomic_DNA"/>
</dbReference>
<dbReference type="Pfam" id="PF02355">
    <property type="entry name" value="SecD_SecF_C"/>
    <property type="match status" value="1"/>
</dbReference>
<dbReference type="PANTHER" id="PTHR30081">
    <property type="entry name" value="PROTEIN-EXPORT MEMBRANE PROTEIN SEC"/>
    <property type="match status" value="1"/>
</dbReference>
<keyword evidence="3 9" id="KW-1003">Cell membrane</keyword>
<name>A0A1C0A4U6_9FIRM</name>
<dbReference type="InterPro" id="IPR001036">
    <property type="entry name" value="Acrflvin-R"/>
</dbReference>
<dbReference type="InterPro" id="IPR054384">
    <property type="entry name" value="SecDF_P1_head"/>
</dbReference>
<dbReference type="FunFam" id="1.20.1640.10:FF:000004">
    <property type="entry name" value="Protein translocase subunit SecD"/>
    <property type="match status" value="1"/>
</dbReference>
<dbReference type="PRINTS" id="PR00702">
    <property type="entry name" value="ACRIFLAVINRP"/>
</dbReference>
<evidence type="ECO:0000256" key="5">
    <source>
        <dbReference type="ARBA" id="ARBA00022927"/>
    </source>
</evidence>
<gene>
    <name evidence="9" type="primary">secD</name>
    <name evidence="13" type="ORF">U472_12290</name>
</gene>
<keyword evidence="5 9" id="KW-0653">Protein transport</keyword>
<evidence type="ECO:0000259" key="10">
    <source>
        <dbReference type="Pfam" id="PF02355"/>
    </source>
</evidence>
<dbReference type="GO" id="GO:0005886">
    <property type="term" value="C:plasma membrane"/>
    <property type="evidence" value="ECO:0007669"/>
    <property type="project" value="UniProtKB-SubCell"/>
</dbReference>
<dbReference type="InterPro" id="IPR022813">
    <property type="entry name" value="SecD/SecF_arch_bac"/>
</dbReference>
<dbReference type="OrthoDB" id="9805019at2"/>
<keyword evidence="8 9" id="KW-0472">Membrane</keyword>
<evidence type="ECO:0000256" key="1">
    <source>
        <dbReference type="ARBA" id="ARBA00004651"/>
    </source>
</evidence>
<dbReference type="InterPro" id="IPR022646">
    <property type="entry name" value="SecD/SecF_CS"/>
</dbReference>